<organism evidence="2 3">
    <name type="scientific">Hohenbuehelia grisea</name>
    <dbReference type="NCBI Taxonomy" id="104357"/>
    <lineage>
        <taxon>Eukaryota</taxon>
        <taxon>Fungi</taxon>
        <taxon>Dikarya</taxon>
        <taxon>Basidiomycota</taxon>
        <taxon>Agaricomycotina</taxon>
        <taxon>Agaricomycetes</taxon>
        <taxon>Agaricomycetidae</taxon>
        <taxon>Agaricales</taxon>
        <taxon>Pleurotineae</taxon>
        <taxon>Pleurotaceae</taxon>
        <taxon>Hohenbuehelia</taxon>
    </lineage>
</organism>
<comment type="caution">
    <text evidence="2">The sequence shown here is derived from an EMBL/GenBank/DDBJ whole genome shotgun (WGS) entry which is preliminary data.</text>
</comment>
<evidence type="ECO:0000313" key="2">
    <source>
        <dbReference type="EMBL" id="KAL0949710.1"/>
    </source>
</evidence>
<sequence>MSPVAFLGGWRRKDRETKSQPYPRDSNSSSNSLLPLQSISTSRAAQSTPSLVLPPSVILDAEQRDTLSEIANNGKVGRSVMEPPYARPRTLSAGAMRHTDPFHGPPINYRHGPPYNASHGPPPRTPLILAPLPPVPMSSRPVRPTRPPRPPGLDLTISTDWQRRGADATPRVKFSIPSPINGSQDTSSASELDGVWQGFLQEAEGEFDVVDLYAALPTGLPESPRHRRGVSRHHLYDSDLSSPGSLKHMTARPSTSPNIGSAKTPRLQHASLASRSMTSLPRPEWQQPNSTAGLRDNTADTLSLFPAPPPLTIRRRKAAPAPLVLLPTPSVAHLPPSPGMITPDTTPVATPTTPRFSQSPFPHTIRKGSPGQPTSILKKRPATSGSSPTSIYSPSDFNSISPASSKQVQLPPVRPLRVAKSASHITVDMRKPAGAHRPTQSDSTALSRYPTARQIPAQQPPPLPPKDRHLPPSYLSSGRSPPRPLKHAFPAVGVEWGYAV</sequence>
<feature type="compositionally biased region" description="Low complexity" evidence="1">
    <location>
        <begin position="342"/>
        <end position="354"/>
    </location>
</feature>
<feature type="compositionally biased region" description="Polar residues" evidence="1">
    <location>
        <begin position="178"/>
        <end position="189"/>
    </location>
</feature>
<feature type="compositionally biased region" description="Polar residues" evidence="1">
    <location>
        <begin position="41"/>
        <end position="50"/>
    </location>
</feature>
<protein>
    <submittedName>
        <fullName evidence="2">Uncharacterized protein</fullName>
    </submittedName>
</protein>
<reference evidence="3" key="1">
    <citation type="submission" date="2024-06" db="EMBL/GenBank/DDBJ databases">
        <title>Multi-omics analyses provide insights into the biosynthesis of the anticancer antibiotic pleurotin in Hohenbuehelia grisea.</title>
        <authorList>
            <person name="Weaver J.A."/>
            <person name="Alberti F."/>
        </authorList>
    </citation>
    <scope>NUCLEOTIDE SEQUENCE [LARGE SCALE GENOMIC DNA]</scope>
    <source>
        <strain evidence="3">T-177</strain>
    </source>
</reference>
<dbReference type="EMBL" id="JASNQZ010000012">
    <property type="protein sequence ID" value="KAL0949710.1"/>
    <property type="molecule type" value="Genomic_DNA"/>
</dbReference>
<gene>
    <name evidence="2" type="ORF">HGRIS_009747</name>
</gene>
<feature type="region of interest" description="Disordered" evidence="1">
    <location>
        <begin position="69"/>
        <end position="102"/>
    </location>
</feature>
<name>A0ABR3J2M1_9AGAR</name>
<feature type="region of interest" description="Disordered" evidence="1">
    <location>
        <begin position="220"/>
        <end position="310"/>
    </location>
</feature>
<evidence type="ECO:0000256" key="1">
    <source>
        <dbReference type="SAM" id="MobiDB-lite"/>
    </source>
</evidence>
<feature type="compositionally biased region" description="Low complexity" evidence="1">
    <location>
        <begin position="383"/>
        <end position="395"/>
    </location>
</feature>
<feature type="region of interest" description="Disordered" evidence="1">
    <location>
        <begin position="1"/>
        <end position="57"/>
    </location>
</feature>
<feature type="compositionally biased region" description="Polar residues" evidence="1">
    <location>
        <begin position="396"/>
        <end position="408"/>
    </location>
</feature>
<dbReference type="Proteomes" id="UP001556367">
    <property type="component" value="Unassembled WGS sequence"/>
</dbReference>
<feature type="region of interest" description="Disordered" evidence="1">
    <location>
        <begin position="138"/>
        <end position="157"/>
    </location>
</feature>
<keyword evidence="3" id="KW-1185">Reference proteome</keyword>
<feature type="compositionally biased region" description="Low complexity" evidence="1">
    <location>
        <begin position="26"/>
        <end position="40"/>
    </location>
</feature>
<feature type="compositionally biased region" description="Polar residues" evidence="1">
    <location>
        <begin position="252"/>
        <end position="261"/>
    </location>
</feature>
<proteinExistence type="predicted"/>
<evidence type="ECO:0000313" key="3">
    <source>
        <dbReference type="Proteomes" id="UP001556367"/>
    </source>
</evidence>
<accession>A0ABR3J2M1</accession>
<feature type="region of interest" description="Disordered" evidence="1">
    <location>
        <begin position="332"/>
        <end position="486"/>
    </location>
</feature>
<feature type="region of interest" description="Disordered" evidence="1">
    <location>
        <begin position="165"/>
        <end position="189"/>
    </location>
</feature>